<dbReference type="OrthoDB" id="8964931at2"/>
<dbReference type="SUPFAM" id="SSF46785">
    <property type="entry name" value="Winged helix' DNA-binding domain"/>
    <property type="match status" value="1"/>
</dbReference>
<dbReference type="PROSITE" id="PS01117">
    <property type="entry name" value="HTH_MARR_1"/>
    <property type="match status" value="1"/>
</dbReference>
<dbReference type="InterPro" id="IPR039422">
    <property type="entry name" value="MarR/SlyA-like"/>
</dbReference>
<dbReference type="InterPro" id="IPR036390">
    <property type="entry name" value="WH_DNA-bd_sf"/>
</dbReference>
<organism evidence="5 6">
    <name type="scientific">Cupriavidus pauculus</name>
    <dbReference type="NCBI Taxonomy" id="82633"/>
    <lineage>
        <taxon>Bacteria</taxon>
        <taxon>Pseudomonadati</taxon>
        <taxon>Pseudomonadota</taxon>
        <taxon>Betaproteobacteria</taxon>
        <taxon>Burkholderiales</taxon>
        <taxon>Burkholderiaceae</taxon>
        <taxon>Cupriavidus</taxon>
    </lineage>
</organism>
<evidence type="ECO:0000256" key="3">
    <source>
        <dbReference type="ARBA" id="ARBA00023163"/>
    </source>
</evidence>
<name>A0A2N5C6I6_9BURK</name>
<feature type="domain" description="HTH marR-type" evidence="4">
    <location>
        <begin position="15"/>
        <end position="147"/>
    </location>
</feature>
<comment type="caution">
    <text evidence="5">The sequence shown here is derived from an EMBL/GenBank/DDBJ whole genome shotgun (WGS) entry which is preliminary data.</text>
</comment>
<evidence type="ECO:0000256" key="1">
    <source>
        <dbReference type="ARBA" id="ARBA00023015"/>
    </source>
</evidence>
<dbReference type="PANTHER" id="PTHR33164:SF105">
    <property type="entry name" value="TRANSCRIPTIONAL REPRESSOR PROTEIN-RELATED"/>
    <property type="match status" value="1"/>
</dbReference>
<dbReference type="InterPro" id="IPR036388">
    <property type="entry name" value="WH-like_DNA-bd_sf"/>
</dbReference>
<dbReference type="SMART" id="SM00347">
    <property type="entry name" value="HTH_MARR"/>
    <property type="match status" value="1"/>
</dbReference>
<dbReference type="InterPro" id="IPR000835">
    <property type="entry name" value="HTH_MarR-typ"/>
</dbReference>
<dbReference type="GO" id="GO:0006950">
    <property type="term" value="P:response to stress"/>
    <property type="evidence" value="ECO:0007669"/>
    <property type="project" value="TreeGrafter"/>
</dbReference>
<dbReference type="Pfam" id="PF12802">
    <property type="entry name" value="MarR_2"/>
    <property type="match status" value="1"/>
</dbReference>
<evidence type="ECO:0000256" key="2">
    <source>
        <dbReference type="ARBA" id="ARBA00023125"/>
    </source>
</evidence>
<dbReference type="Gene3D" id="1.10.10.10">
    <property type="entry name" value="Winged helix-like DNA-binding domain superfamily/Winged helix DNA-binding domain"/>
    <property type="match status" value="1"/>
</dbReference>
<accession>A0A2N5C6I6</accession>
<dbReference type="Proteomes" id="UP000234341">
    <property type="component" value="Unassembled WGS sequence"/>
</dbReference>
<dbReference type="GO" id="GO:0003700">
    <property type="term" value="F:DNA-binding transcription factor activity"/>
    <property type="evidence" value="ECO:0007669"/>
    <property type="project" value="InterPro"/>
</dbReference>
<proteinExistence type="predicted"/>
<keyword evidence="3" id="KW-0804">Transcription</keyword>
<keyword evidence="1" id="KW-0805">Transcription regulation</keyword>
<evidence type="ECO:0000313" key="6">
    <source>
        <dbReference type="Proteomes" id="UP000234341"/>
    </source>
</evidence>
<dbReference type="InterPro" id="IPR023187">
    <property type="entry name" value="Tscrpt_reg_MarR-type_CS"/>
</dbReference>
<evidence type="ECO:0000259" key="4">
    <source>
        <dbReference type="PROSITE" id="PS50995"/>
    </source>
</evidence>
<dbReference type="AlphaFoldDB" id="A0A2N5C6I6"/>
<gene>
    <name evidence="5" type="ORF">CYJ10_25495</name>
</gene>
<dbReference type="GO" id="GO:0003677">
    <property type="term" value="F:DNA binding"/>
    <property type="evidence" value="ECO:0007669"/>
    <property type="project" value="UniProtKB-KW"/>
</dbReference>
<sequence length="150" mass="16142">MSSATRPSMAQEILRTCLITRTRQISRVLTAIYDDALRPFGINAPQLTLLVLVHELGPISRADLGRRNHHDRSTMTRNLQPLLAQGWVTESFPEEDGRSRPLCITKAGTSLLGRAGPAWARAQAAAKSVVGEDGADSIMQIAAGLGNSSP</sequence>
<keyword evidence="2" id="KW-0238">DNA-binding</keyword>
<dbReference type="PROSITE" id="PS50995">
    <property type="entry name" value="HTH_MARR_2"/>
    <property type="match status" value="1"/>
</dbReference>
<protein>
    <submittedName>
        <fullName evidence="5">MarR family transcriptional regulator</fullName>
    </submittedName>
</protein>
<dbReference type="PANTHER" id="PTHR33164">
    <property type="entry name" value="TRANSCRIPTIONAL REGULATOR, MARR FAMILY"/>
    <property type="match status" value="1"/>
</dbReference>
<evidence type="ECO:0000313" key="5">
    <source>
        <dbReference type="EMBL" id="PLP97836.1"/>
    </source>
</evidence>
<dbReference type="EMBL" id="PJRP01000015">
    <property type="protein sequence ID" value="PLP97836.1"/>
    <property type="molecule type" value="Genomic_DNA"/>
</dbReference>
<reference evidence="5 6" key="1">
    <citation type="submission" date="2017-12" db="EMBL/GenBank/DDBJ databases">
        <title>Genome sequence of the active heterotrophic nitrifier-denitrifier, Cupriavidus pauculus UM1.</title>
        <authorList>
            <person name="Putonti C."/>
            <person name="Castignetti D."/>
        </authorList>
    </citation>
    <scope>NUCLEOTIDE SEQUENCE [LARGE SCALE GENOMIC DNA]</scope>
    <source>
        <strain evidence="5 6">UM1</strain>
    </source>
</reference>